<evidence type="ECO:0000313" key="2">
    <source>
        <dbReference type="Proteomes" id="UP001257909"/>
    </source>
</evidence>
<protein>
    <submittedName>
        <fullName evidence="1">Uncharacterized protein</fullName>
    </submittedName>
</protein>
<name>A0ABU1VUC2_9GAMM</name>
<comment type="caution">
    <text evidence="1">The sequence shown here is derived from an EMBL/GenBank/DDBJ whole genome shotgun (WGS) entry which is preliminary data.</text>
</comment>
<dbReference type="Proteomes" id="UP001257909">
    <property type="component" value="Unassembled WGS sequence"/>
</dbReference>
<dbReference type="EMBL" id="JAVDWR010000001">
    <property type="protein sequence ID" value="MDR7119315.1"/>
    <property type="molecule type" value="Genomic_DNA"/>
</dbReference>
<organism evidence="1 2">
    <name type="scientific">Rheinheimera soli</name>
    <dbReference type="NCBI Taxonomy" id="443616"/>
    <lineage>
        <taxon>Bacteria</taxon>
        <taxon>Pseudomonadati</taxon>
        <taxon>Pseudomonadota</taxon>
        <taxon>Gammaproteobacteria</taxon>
        <taxon>Chromatiales</taxon>
        <taxon>Chromatiaceae</taxon>
        <taxon>Rheinheimera</taxon>
    </lineage>
</organism>
<reference evidence="1 2" key="1">
    <citation type="submission" date="2023-07" db="EMBL/GenBank/DDBJ databases">
        <title>Sorghum-associated microbial communities from plants grown in Nebraska, USA.</title>
        <authorList>
            <person name="Schachtman D."/>
        </authorList>
    </citation>
    <scope>NUCLEOTIDE SEQUENCE [LARGE SCALE GENOMIC DNA]</scope>
    <source>
        <strain evidence="1 2">4138</strain>
    </source>
</reference>
<evidence type="ECO:0000313" key="1">
    <source>
        <dbReference type="EMBL" id="MDR7119315.1"/>
    </source>
</evidence>
<sequence>MFETRLNNIQEFLDIEISSVFDLLRCYKLFFTQLSSSLYSLDS</sequence>
<keyword evidence="2" id="KW-1185">Reference proteome</keyword>
<gene>
    <name evidence="1" type="ORF">J2W69_000230</name>
</gene>
<proteinExistence type="predicted"/>
<accession>A0ABU1VUC2</accession>